<evidence type="ECO:0000256" key="1">
    <source>
        <dbReference type="SAM" id="MobiDB-lite"/>
    </source>
</evidence>
<organism evidence="2 3">
    <name type="scientific">Nocardioides aquaticus</name>
    <dbReference type="NCBI Taxonomy" id="160826"/>
    <lineage>
        <taxon>Bacteria</taxon>
        <taxon>Bacillati</taxon>
        <taxon>Actinomycetota</taxon>
        <taxon>Actinomycetes</taxon>
        <taxon>Propionibacteriales</taxon>
        <taxon>Nocardioidaceae</taxon>
        <taxon>Nocardioides</taxon>
    </lineage>
</organism>
<dbReference type="RefSeq" id="WP_214058658.1">
    <property type="nucleotide sequence ID" value="NZ_BAAAHS010000177.1"/>
</dbReference>
<proteinExistence type="predicted"/>
<dbReference type="Proteomes" id="UP000679307">
    <property type="component" value="Chromosome"/>
</dbReference>
<evidence type="ECO:0000313" key="3">
    <source>
        <dbReference type="Proteomes" id="UP000679307"/>
    </source>
</evidence>
<name>A0ABX8EH38_9ACTN</name>
<evidence type="ECO:0008006" key="4">
    <source>
        <dbReference type="Google" id="ProtNLM"/>
    </source>
</evidence>
<feature type="region of interest" description="Disordered" evidence="1">
    <location>
        <begin position="1"/>
        <end position="20"/>
    </location>
</feature>
<dbReference type="EMBL" id="CP075371">
    <property type="protein sequence ID" value="QVT79180.1"/>
    <property type="molecule type" value="Genomic_DNA"/>
</dbReference>
<keyword evidence="3" id="KW-1185">Reference proteome</keyword>
<protein>
    <recommendedName>
        <fullName evidence="4">DUF2357 domain-containing protein</fullName>
    </recommendedName>
</protein>
<reference evidence="2 3" key="1">
    <citation type="submission" date="2021-05" db="EMBL/GenBank/DDBJ databases">
        <title>Complete genome of Nocardioides aquaticus KCTC 9944T isolated from meromictic and hypersaline Ekho Lake, Antarctica.</title>
        <authorList>
            <person name="Hwang K."/>
            <person name="Kim K.M."/>
            <person name="Choe H."/>
        </authorList>
    </citation>
    <scope>NUCLEOTIDE SEQUENCE [LARGE SCALE GENOMIC DNA]</scope>
    <source>
        <strain evidence="2 3">KCTC 9944</strain>
    </source>
</reference>
<accession>A0ABX8EH38</accession>
<gene>
    <name evidence="2" type="ORF">ENKNEFLB_01561</name>
</gene>
<sequence length="687" mass="75883">MNETRDRVTGRSTAPESGWTGRWLDDLGYVLDPQADRDRAASDDLDALADHIPDLRDLRSIESWDLFAIAADPKARNTDDLLLEEREEKLAEHLPSIARICQKPLTRLTDEVDLLPVPRVRRPAKRAIERFTARTEDWAGRTLLGPVPRRALALLRVEDANLYENRMVNELVHPILSTSLARRIRQLKRARYGLAELDDATTQGTHLRQRRLYEFWGGTGDDPGTLARGAAETLAELERLAAAVKALRSTRLVRLLGNRRTGRRQLRQTNVIADNDKYHAAGIVWRAFERDTPTPETPDERRHRLLERHECFALYALVLIVRALNDLGYRPDADQAPTPGTWTRLSGAATWADAELYRGGDGTVTLRCEGQETRFVPLLDLIGPGDRPEQVLVRWASIEAAVRTPTVIVNLAPFRLAAGLPGAAAMSLTSAGADGQTGRYLATAVPVTPLESTSLERVARAVADAVRTPALDAYPPRVVDGDSGLPRKIISSLVESQIASAPLADLFFRADQDTLCVRRRMVPAEAERLRTWVGSRLRSGRGTGWERDFTDLLERTPDLIAAAGEVADRLMVCPACGQRADIVAMGRGRVGNLLFVTCDSCGARWGHHRCGACQGRIPFMAPTRHAPRRAPEGPGWVERTYGQDALASPCWRDGEVESDYVCPHCGSCGGSIKSPSRECSRCAPGHH</sequence>
<evidence type="ECO:0000313" key="2">
    <source>
        <dbReference type="EMBL" id="QVT79180.1"/>
    </source>
</evidence>